<dbReference type="Proteomes" id="UP000199376">
    <property type="component" value="Unassembled WGS sequence"/>
</dbReference>
<gene>
    <name evidence="3" type="ORF">SAMN05660453_1001</name>
</gene>
<dbReference type="PANTHER" id="PTHR47505">
    <property type="entry name" value="DNA UTILIZATION PROTEIN YHGH"/>
    <property type="match status" value="1"/>
</dbReference>
<evidence type="ECO:0000259" key="2">
    <source>
        <dbReference type="Pfam" id="PF00156"/>
    </source>
</evidence>
<dbReference type="OrthoDB" id="9779910at2"/>
<dbReference type="STRING" id="283737.SAMN05660453_1001"/>
<dbReference type="InterPro" id="IPR000836">
    <property type="entry name" value="PRTase_dom"/>
</dbReference>
<name>A0A1I1G716_9LACO</name>
<dbReference type="InterPro" id="IPR051910">
    <property type="entry name" value="ComF/GntX_DNA_util-trans"/>
</dbReference>
<evidence type="ECO:0000313" key="3">
    <source>
        <dbReference type="EMBL" id="SFC07122.1"/>
    </source>
</evidence>
<proteinExistence type="inferred from homology"/>
<organism evidence="3 4">
    <name type="scientific">Fructobacillus durionis</name>
    <dbReference type="NCBI Taxonomy" id="283737"/>
    <lineage>
        <taxon>Bacteria</taxon>
        <taxon>Bacillati</taxon>
        <taxon>Bacillota</taxon>
        <taxon>Bacilli</taxon>
        <taxon>Lactobacillales</taxon>
        <taxon>Lactobacillaceae</taxon>
        <taxon>Fructobacillus</taxon>
    </lineage>
</organism>
<dbReference type="AlphaFoldDB" id="A0A1I1G716"/>
<dbReference type="Pfam" id="PF00156">
    <property type="entry name" value="Pribosyltran"/>
    <property type="match status" value="1"/>
</dbReference>
<feature type="domain" description="Phosphoribosyltransferase" evidence="2">
    <location>
        <begin position="104"/>
        <end position="231"/>
    </location>
</feature>
<comment type="similarity">
    <text evidence="1">Belongs to the ComF/GntX family.</text>
</comment>
<sequence length="232" mass="26947">MFECLLCSKKMDVRPNLLLLLTGYVPVQERLCNDCWQNFKEIGTYFCSGCGRVEKKKRYCLDCRKWQKRGMAMLENQALYQYNEEMKDYMARYKFIGDYRLAPIFAGKMRRAIRRRVKEEKIDMILPIPLSEERMAQRGFNQVEAFLPVFAKKVDLLAVKASHKIDQSSKSRSERLKTRQPFELKAGMAGQVAGKHILLVDDVYTTGRTLYHAAQLLRQAGARKVSSQTLAR</sequence>
<dbReference type="EMBL" id="FOLI01000004">
    <property type="protein sequence ID" value="SFC07122.1"/>
    <property type="molecule type" value="Genomic_DNA"/>
</dbReference>
<dbReference type="RefSeq" id="WP_091502612.1">
    <property type="nucleotide sequence ID" value="NZ_FOLI01000004.1"/>
</dbReference>
<dbReference type="SUPFAM" id="SSF53271">
    <property type="entry name" value="PRTase-like"/>
    <property type="match status" value="1"/>
</dbReference>
<evidence type="ECO:0000256" key="1">
    <source>
        <dbReference type="ARBA" id="ARBA00008007"/>
    </source>
</evidence>
<dbReference type="InterPro" id="IPR029057">
    <property type="entry name" value="PRTase-like"/>
</dbReference>
<keyword evidence="4" id="KW-1185">Reference proteome</keyword>
<dbReference type="Gene3D" id="3.40.50.2020">
    <property type="match status" value="1"/>
</dbReference>
<dbReference type="PANTHER" id="PTHR47505:SF1">
    <property type="entry name" value="DNA UTILIZATION PROTEIN YHGH"/>
    <property type="match status" value="1"/>
</dbReference>
<reference evidence="3 4" key="1">
    <citation type="submission" date="2016-10" db="EMBL/GenBank/DDBJ databases">
        <authorList>
            <person name="de Groot N.N."/>
        </authorList>
    </citation>
    <scope>NUCLEOTIDE SEQUENCE [LARGE SCALE GENOMIC DNA]</scope>
    <source>
        <strain evidence="3 4">DSM 19113</strain>
    </source>
</reference>
<protein>
    <submittedName>
        <fullName evidence="3">Competence protein ComFC</fullName>
    </submittedName>
</protein>
<accession>A0A1I1G716</accession>
<dbReference type="CDD" id="cd06223">
    <property type="entry name" value="PRTases_typeI"/>
    <property type="match status" value="1"/>
</dbReference>
<evidence type="ECO:0000313" key="4">
    <source>
        <dbReference type="Proteomes" id="UP000199376"/>
    </source>
</evidence>